<sequence length="128" mass="14449">METKLWNSEWEIVKKRVKMPNALIVDATRRKGGLGLLWPCDLNVEIKSFSTHHIEACIKDGAAEPWSSQSGGNMFLPGQLHTNQFEPRIAQLLDTDFVKEDVKKCLFTMVGSKSPGPDGMPAKFFQHY</sequence>
<dbReference type="EMBL" id="BAABME010018918">
    <property type="protein sequence ID" value="GAA0155452.1"/>
    <property type="molecule type" value="Genomic_DNA"/>
</dbReference>
<comment type="caution">
    <text evidence="1">The sequence shown here is derived from an EMBL/GenBank/DDBJ whole genome shotgun (WGS) entry which is preliminary data.</text>
</comment>
<proteinExistence type="predicted"/>
<reference evidence="1 2" key="1">
    <citation type="submission" date="2024-01" db="EMBL/GenBank/DDBJ databases">
        <title>The complete chloroplast genome sequence of Lithospermum erythrorhizon: insights into the phylogenetic relationship among Boraginaceae species and the maternal lineages of purple gromwells.</title>
        <authorList>
            <person name="Okada T."/>
            <person name="Watanabe K."/>
        </authorList>
    </citation>
    <scope>NUCLEOTIDE SEQUENCE [LARGE SCALE GENOMIC DNA]</scope>
</reference>
<keyword evidence="2" id="KW-1185">Reference proteome</keyword>
<evidence type="ECO:0000313" key="2">
    <source>
        <dbReference type="Proteomes" id="UP001454036"/>
    </source>
</evidence>
<dbReference type="AlphaFoldDB" id="A0AAV3PUI5"/>
<accession>A0AAV3PUI5</accession>
<protein>
    <recommendedName>
        <fullName evidence="3">Reverse transcriptase</fullName>
    </recommendedName>
</protein>
<evidence type="ECO:0000313" key="1">
    <source>
        <dbReference type="EMBL" id="GAA0155452.1"/>
    </source>
</evidence>
<name>A0AAV3PUI5_LITER</name>
<dbReference type="Proteomes" id="UP001454036">
    <property type="component" value="Unassembled WGS sequence"/>
</dbReference>
<organism evidence="1 2">
    <name type="scientific">Lithospermum erythrorhizon</name>
    <name type="common">Purple gromwell</name>
    <name type="synonym">Lithospermum officinale var. erythrorhizon</name>
    <dbReference type="NCBI Taxonomy" id="34254"/>
    <lineage>
        <taxon>Eukaryota</taxon>
        <taxon>Viridiplantae</taxon>
        <taxon>Streptophyta</taxon>
        <taxon>Embryophyta</taxon>
        <taxon>Tracheophyta</taxon>
        <taxon>Spermatophyta</taxon>
        <taxon>Magnoliopsida</taxon>
        <taxon>eudicotyledons</taxon>
        <taxon>Gunneridae</taxon>
        <taxon>Pentapetalae</taxon>
        <taxon>asterids</taxon>
        <taxon>lamiids</taxon>
        <taxon>Boraginales</taxon>
        <taxon>Boraginaceae</taxon>
        <taxon>Boraginoideae</taxon>
        <taxon>Lithospermeae</taxon>
        <taxon>Lithospermum</taxon>
    </lineage>
</organism>
<gene>
    <name evidence="1" type="ORF">LIER_38090</name>
</gene>
<evidence type="ECO:0008006" key="3">
    <source>
        <dbReference type="Google" id="ProtNLM"/>
    </source>
</evidence>